<gene>
    <name evidence="7" type="ORF">FD754_010630</name>
</gene>
<dbReference type="InterPro" id="IPR020617">
    <property type="entry name" value="Thiolase_C"/>
</dbReference>
<evidence type="ECO:0000256" key="4">
    <source>
        <dbReference type="RuleBase" id="RU003557"/>
    </source>
</evidence>
<accession>A0A5N3WYL0</accession>
<dbReference type="InterPro" id="IPR002155">
    <property type="entry name" value="Thiolase"/>
</dbReference>
<feature type="domain" description="Thiolase N-terminal" evidence="5">
    <location>
        <begin position="2"/>
        <end position="183"/>
    </location>
</feature>
<dbReference type="Gene3D" id="3.40.47.10">
    <property type="match status" value="2"/>
</dbReference>
<dbReference type="InterPro" id="IPR016039">
    <property type="entry name" value="Thiolase-like"/>
</dbReference>
<dbReference type="Pfam" id="PF02803">
    <property type="entry name" value="Thiolase_C"/>
    <property type="match status" value="1"/>
</dbReference>
<sequence length="317" mass="32961">STNGALSTVPVRDLGSTVIRQVLKRAAVAPEEVSEVIFGHVLAASVGAGVPYSAPAWSCRIIGGSGLQAVCLAAQSTRIGDSSTITPDLVHLTGIKIGEKPLTDRILCDGLTEAFHNYHMGIRAEHTRPEGAVLSQDRTENAQKAGRLDREIVPVFCPHHGSNIEAMSKLKPCFLMDGTGTVTTVVLMKKSEAGNCGLTPLAQIVSWAQAGAFMGIGPIPAIKQAVAKAGWSSEDVDVFEINEAFAALSVAVAKELGLNPEKVNTGGAIVLGHPLGASDCRILVTLLHALEQKGGHHGVAALSTRGGMGIAMCVQRG</sequence>
<evidence type="ECO:0000313" key="7">
    <source>
        <dbReference type="EMBL" id="KAB0366474.1"/>
    </source>
</evidence>
<organism evidence="7 8">
    <name type="scientific">Muntiacus muntjak</name>
    <name type="common">Barking deer</name>
    <name type="synonym">Indian muntjac</name>
    <dbReference type="NCBI Taxonomy" id="9888"/>
    <lineage>
        <taxon>Eukaryota</taxon>
        <taxon>Metazoa</taxon>
        <taxon>Chordata</taxon>
        <taxon>Craniata</taxon>
        <taxon>Vertebrata</taxon>
        <taxon>Euteleostomi</taxon>
        <taxon>Mammalia</taxon>
        <taxon>Eutheria</taxon>
        <taxon>Laurasiatheria</taxon>
        <taxon>Artiodactyla</taxon>
        <taxon>Ruminantia</taxon>
        <taxon>Pecora</taxon>
        <taxon>Cervidae</taxon>
        <taxon>Muntiacinae</taxon>
        <taxon>Muntiacus</taxon>
    </lineage>
</organism>
<dbReference type="PANTHER" id="PTHR18919">
    <property type="entry name" value="ACETYL-COA C-ACYLTRANSFERASE"/>
    <property type="match status" value="1"/>
</dbReference>
<dbReference type="CDD" id="cd00751">
    <property type="entry name" value="thiolase"/>
    <property type="match status" value="1"/>
</dbReference>
<keyword evidence="2 4" id="KW-0808">Transferase</keyword>
<dbReference type="EMBL" id="VCEA01000001">
    <property type="protein sequence ID" value="KAB0366474.1"/>
    <property type="molecule type" value="Genomic_DNA"/>
</dbReference>
<evidence type="ECO:0000256" key="3">
    <source>
        <dbReference type="ARBA" id="ARBA00023315"/>
    </source>
</evidence>
<dbReference type="AlphaFoldDB" id="A0A5N3WYL0"/>
<comment type="caution">
    <text evidence="7">The sequence shown here is derived from an EMBL/GenBank/DDBJ whole genome shotgun (WGS) entry which is preliminary data.</text>
</comment>
<name>A0A5N3WYL0_MUNMU</name>
<dbReference type="GO" id="GO:0016747">
    <property type="term" value="F:acyltransferase activity, transferring groups other than amino-acyl groups"/>
    <property type="evidence" value="ECO:0007669"/>
    <property type="project" value="InterPro"/>
</dbReference>
<evidence type="ECO:0000256" key="1">
    <source>
        <dbReference type="ARBA" id="ARBA00010982"/>
    </source>
</evidence>
<proteinExistence type="inferred from homology"/>
<dbReference type="Proteomes" id="UP000326458">
    <property type="component" value="Unassembled WGS sequence"/>
</dbReference>
<keyword evidence="3 4" id="KW-0012">Acyltransferase</keyword>
<keyword evidence="8" id="KW-1185">Reference proteome</keyword>
<dbReference type="Pfam" id="PF00108">
    <property type="entry name" value="Thiolase_N"/>
    <property type="match status" value="1"/>
</dbReference>
<feature type="non-terminal residue" evidence="7">
    <location>
        <position position="1"/>
    </location>
</feature>
<comment type="similarity">
    <text evidence="1 4">Belongs to the thiolase-like superfamily. Thiolase family.</text>
</comment>
<protein>
    <recommendedName>
        <fullName evidence="9">Thiolase C-terminal domain-containing protein</fullName>
    </recommendedName>
</protein>
<evidence type="ECO:0008006" key="9">
    <source>
        <dbReference type="Google" id="ProtNLM"/>
    </source>
</evidence>
<evidence type="ECO:0000313" key="8">
    <source>
        <dbReference type="Proteomes" id="UP000326458"/>
    </source>
</evidence>
<feature type="domain" description="Thiolase C-terminal" evidence="6">
    <location>
        <begin position="199"/>
        <end position="316"/>
    </location>
</feature>
<evidence type="ECO:0000259" key="5">
    <source>
        <dbReference type="Pfam" id="PF00108"/>
    </source>
</evidence>
<dbReference type="InterPro" id="IPR020616">
    <property type="entry name" value="Thiolase_N"/>
</dbReference>
<dbReference type="PANTHER" id="PTHR18919:SF107">
    <property type="entry name" value="ACETYL-COA ACETYLTRANSFERASE, CYTOSOLIC"/>
    <property type="match status" value="1"/>
</dbReference>
<evidence type="ECO:0000256" key="2">
    <source>
        <dbReference type="ARBA" id="ARBA00022679"/>
    </source>
</evidence>
<evidence type="ECO:0000259" key="6">
    <source>
        <dbReference type="Pfam" id="PF02803"/>
    </source>
</evidence>
<reference evidence="7 8" key="1">
    <citation type="submission" date="2019-06" db="EMBL/GenBank/DDBJ databases">
        <title>Discovery of a novel chromosome fission-fusion reversal in muntjac.</title>
        <authorList>
            <person name="Mudd A.B."/>
            <person name="Bredeson J.V."/>
            <person name="Baum R."/>
            <person name="Hockemeyer D."/>
            <person name="Rokhsar D.S."/>
        </authorList>
    </citation>
    <scope>NUCLEOTIDE SEQUENCE [LARGE SCALE GENOMIC DNA]</scope>
    <source>
        <strain evidence="7">UTSW_UCB_Mm</strain>
        <tissue evidence="7">Fibroblast cell line</tissue>
    </source>
</reference>
<dbReference type="SUPFAM" id="SSF53901">
    <property type="entry name" value="Thiolase-like"/>
    <property type="match status" value="1"/>
</dbReference>